<reference evidence="4 5" key="1">
    <citation type="submission" date="2018-11" db="EMBL/GenBank/DDBJ databases">
        <authorList>
            <consortium name="Pathogen Informatics"/>
        </authorList>
    </citation>
    <scope>NUCLEOTIDE SEQUENCE [LARGE SCALE GENOMIC DNA]</scope>
</reference>
<accession>A0A3P7WYE8</accession>
<dbReference type="Gene3D" id="1.25.10.10">
    <property type="entry name" value="Leucine-rich Repeat Variant"/>
    <property type="match status" value="1"/>
</dbReference>
<dbReference type="PROSITE" id="PS50303">
    <property type="entry name" value="PUM_HD"/>
    <property type="match status" value="1"/>
</dbReference>
<reference evidence="6" key="2">
    <citation type="submission" date="2019-09" db="UniProtKB">
        <authorList>
            <consortium name="WormBaseParasite"/>
        </authorList>
    </citation>
    <scope>IDENTIFICATION</scope>
</reference>
<dbReference type="InterPro" id="IPR001313">
    <property type="entry name" value="Pumilio_RNA-bd_rpt"/>
</dbReference>
<gene>
    <name evidence="4" type="ORF">HPBE_LOCUS4031</name>
</gene>
<dbReference type="WBParaSite" id="HPBE_0000403001-mRNA-1">
    <property type="protein sequence ID" value="HPBE_0000403001-mRNA-1"/>
    <property type="gene ID" value="HPBE_0000403001"/>
</dbReference>
<protein>
    <submittedName>
        <fullName evidence="6">PUM-HD domain-containing protein</fullName>
    </submittedName>
</protein>
<keyword evidence="5" id="KW-1185">Reference proteome</keyword>
<accession>A0A183FCY8</accession>
<sequence>MTSFPLSHWQFVVEQFIRNQEKLFCVAENKYGCRVVQLAIELLSDNSKVRIALVK</sequence>
<organism evidence="5 6">
    <name type="scientific">Heligmosomoides polygyrus</name>
    <name type="common">Parasitic roundworm</name>
    <dbReference type="NCBI Taxonomy" id="6339"/>
    <lineage>
        <taxon>Eukaryota</taxon>
        <taxon>Metazoa</taxon>
        <taxon>Ecdysozoa</taxon>
        <taxon>Nematoda</taxon>
        <taxon>Chromadorea</taxon>
        <taxon>Rhabditida</taxon>
        <taxon>Rhabditina</taxon>
        <taxon>Rhabditomorpha</taxon>
        <taxon>Strongyloidea</taxon>
        <taxon>Heligmosomidae</taxon>
        <taxon>Heligmosomoides</taxon>
    </lineage>
</organism>
<evidence type="ECO:0000256" key="2">
    <source>
        <dbReference type="PROSITE-ProRule" id="PRU00317"/>
    </source>
</evidence>
<dbReference type="AlphaFoldDB" id="A0A183FCY8"/>
<evidence type="ECO:0000259" key="3">
    <source>
        <dbReference type="PROSITE" id="PS50303"/>
    </source>
</evidence>
<feature type="repeat" description="Pumilio" evidence="2">
    <location>
        <begin position="15"/>
        <end position="55"/>
    </location>
</feature>
<dbReference type="InterPro" id="IPR033133">
    <property type="entry name" value="PUM-HD"/>
</dbReference>
<name>A0A183FCY8_HELPZ</name>
<proteinExistence type="predicted"/>
<dbReference type="InterPro" id="IPR011989">
    <property type="entry name" value="ARM-like"/>
</dbReference>
<keyword evidence="1" id="KW-0677">Repeat</keyword>
<evidence type="ECO:0000313" key="6">
    <source>
        <dbReference type="WBParaSite" id="HPBE_0000403001-mRNA-1"/>
    </source>
</evidence>
<dbReference type="EMBL" id="UZAH01024716">
    <property type="protein sequence ID" value="VDO58949.1"/>
    <property type="molecule type" value="Genomic_DNA"/>
</dbReference>
<dbReference type="GO" id="GO:0003723">
    <property type="term" value="F:RNA binding"/>
    <property type="evidence" value="ECO:0007669"/>
    <property type="project" value="InterPro"/>
</dbReference>
<evidence type="ECO:0000256" key="1">
    <source>
        <dbReference type="ARBA" id="ARBA00022737"/>
    </source>
</evidence>
<evidence type="ECO:0000313" key="5">
    <source>
        <dbReference type="Proteomes" id="UP000050761"/>
    </source>
</evidence>
<dbReference type="OrthoDB" id="668540at2759"/>
<evidence type="ECO:0000313" key="4">
    <source>
        <dbReference type="EMBL" id="VDO58949.1"/>
    </source>
</evidence>
<dbReference type="Proteomes" id="UP000050761">
    <property type="component" value="Unassembled WGS sequence"/>
</dbReference>
<feature type="domain" description="PUM-HD" evidence="3">
    <location>
        <begin position="1"/>
        <end position="55"/>
    </location>
</feature>
<dbReference type="PROSITE" id="PS50302">
    <property type="entry name" value="PUM"/>
    <property type="match status" value="1"/>
</dbReference>